<dbReference type="SMART" id="SM00028">
    <property type="entry name" value="TPR"/>
    <property type="match status" value="3"/>
</dbReference>
<gene>
    <name evidence="2" type="ORF">GCM10007907_12980</name>
</gene>
<accession>A0ABQ5YDF1</accession>
<protein>
    <recommendedName>
        <fullName evidence="4">Tetratricopeptide repeat protein</fullName>
    </recommendedName>
</protein>
<evidence type="ECO:0000256" key="1">
    <source>
        <dbReference type="PROSITE-ProRule" id="PRU00339"/>
    </source>
</evidence>
<name>A0ABQ5YDF1_9NEIS</name>
<reference evidence="3" key="1">
    <citation type="journal article" date="2019" name="Int. J. Syst. Evol. Microbiol.">
        <title>The Global Catalogue of Microorganisms (GCM) 10K type strain sequencing project: providing services to taxonomists for standard genome sequencing and annotation.</title>
        <authorList>
            <consortium name="The Broad Institute Genomics Platform"/>
            <consortium name="The Broad Institute Genome Sequencing Center for Infectious Disease"/>
            <person name="Wu L."/>
            <person name="Ma J."/>
        </authorList>
    </citation>
    <scope>NUCLEOTIDE SEQUENCE [LARGE SCALE GENOMIC DNA]</scope>
    <source>
        <strain evidence="3">NBRC 110044</strain>
    </source>
</reference>
<dbReference type="PROSITE" id="PS50005">
    <property type="entry name" value="TPR"/>
    <property type="match status" value="1"/>
</dbReference>
<evidence type="ECO:0008006" key="4">
    <source>
        <dbReference type="Google" id="ProtNLM"/>
    </source>
</evidence>
<keyword evidence="1" id="KW-0802">TPR repeat</keyword>
<evidence type="ECO:0000313" key="2">
    <source>
        <dbReference type="EMBL" id="GLR12508.1"/>
    </source>
</evidence>
<sequence length="313" mass="35229">MSLSKRLVEALFLVCLGAAMSAERPKDDDALQEFLIWQSRDVAAVEQRFRATMAAYPDGSSEQAQVATQVARTLGLQQRFDEGHALLDQLAPRLDALPPIVTVRYLLERGRLFNSGKQKDKARPLFEQAWDKARTIEADYLAVDAAHMVPFTVAPAEQLAWNLKAVAYAEASRQPRAKRWLASLYNNIGMAYQDMGQYEPALAYFEKQLAERRQQGQAGPLRVARWMVAHVHRLMGRHEAALAEQQALERDNAAAGEVDGYVFEELAELYLARQQGDEARRYFGLAHAALSQDAFLQRDQAERLARMKLLAGQ</sequence>
<dbReference type="InterPro" id="IPR011990">
    <property type="entry name" value="TPR-like_helical_dom_sf"/>
</dbReference>
<dbReference type="Gene3D" id="1.25.40.10">
    <property type="entry name" value="Tetratricopeptide repeat domain"/>
    <property type="match status" value="1"/>
</dbReference>
<dbReference type="SUPFAM" id="SSF48452">
    <property type="entry name" value="TPR-like"/>
    <property type="match status" value="1"/>
</dbReference>
<dbReference type="Proteomes" id="UP001156706">
    <property type="component" value="Unassembled WGS sequence"/>
</dbReference>
<proteinExistence type="predicted"/>
<keyword evidence="3" id="KW-1185">Reference proteome</keyword>
<dbReference type="InterPro" id="IPR019734">
    <property type="entry name" value="TPR_rpt"/>
</dbReference>
<dbReference type="PROSITE" id="PS50293">
    <property type="entry name" value="TPR_REGION"/>
    <property type="match status" value="1"/>
</dbReference>
<dbReference type="Pfam" id="PF13424">
    <property type="entry name" value="TPR_12"/>
    <property type="match status" value="1"/>
</dbReference>
<dbReference type="EMBL" id="BSOG01000001">
    <property type="protein sequence ID" value="GLR12508.1"/>
    <property type="molecule type" value="Genomic_DNA"/>
</dbReference>
<comment type="caution">
    <text evidence="2">The sequence shown here is derived from an EMBL/GenBank/DDBJ whole genome shotgun (WGS) entry which is preliminary data.</text>
</comment>
<evidence type="ECO:0000313" key="3">
    <source>
        <dbReference type="Proteomes" id="UP001156706"/>
    </source>
</evidence>
<feature type="repeat" description="TPR" evidence="1">
    <location>
        <begin position="182"/>
        <end position="215"/>
    </location>
</feature>
<organism evidence="2 3">
    <name type="scientific">Chitinimonas prasina</name>
    <dbReference type="NCBI Taxonomy" id="1434937"/>
    <lineage>
        <taxon>Bacteria</taxon>
        <taxon>Pseudomonadati</taxon>
        <taxon>Pseudomonadota</taxon>
        <taxon>Betaproteobacteria</taxon>
        <taxon>Neisseriales</taxon>
        <taxon>Chitinibacteraceae</taxon>
        <taxon>Chitinimonas</taxon>
    </lineage>
</organism>